<organism evidence="11 12">
    <name type="scientific">Vibrio algarum</name>
    <dbReference type="NCBI Taxonomy" id="3020714"/>
    <lineage>
        <taxon>Bacteria</taxon>
        <taxon>Pseudomonadati</taxon>
        <taxon>Pseudomonadota</taxon>
        <taxon>Gammaproteobacteria</taxon>
        <taxon>Vibrionales</taxon>
        <taxon>Vibrionaceae</taxon>
        <taxon>Vibrio</taxon>
    </lineage>
</organism>
<sequence>MTNHNTTCGKVYLIGSGPGDPGLLTCRAKQLLSECDVVCYDKLVAPAILATIPCHVQLHQVGYRGYQGGHINYDMHPDVLEFALAGKSVARLKSGDPCIFGRTTEECRDLKSHDIPYEIVPGITAALGAAAYSGFPLTSAGVASSVTFVSGHEHSKTIASWGELGRSGGTLVLYMGAKKLAAHATNLIENGRNPTTPIALISSATRADHVCLIATLETIGEKLKTCEITGPALTIIGEVVAQSSEMDWRNSLPLTGVRFMVAGQYSCSRLLKEQGGEVISIPELSNESLLDKEDLEYLSNQNELAFSDLTSFNTWMKALKEYSYDIRKFAMPLGSTSAVVREAMQDIGITPQNLATTALTLTVDEAKAFGDKSHFYLVGRLTNEPLGYSLPETQWLLVDDVVIAQYLLQYQPELADGLKIVPLNDQAKEWALEKGLIVNGEETPEFIDTAELSDSYACSYVA</sequence>
<dbReference type="NCBIfam" id="NF004790">
    <property type="entry name" value="PRK06136.1"/>
    <property type="match status" value="1"/>
</dbReference>
<accession>A0ABT4YUA3</accession>
<evidence type="ECO:0000256" key="9">
    <source>
        <dbReference type="RuleBase" id="RU003960"/>
    </source>
</evidence>
<keyword evidence="6" id="KW-0949">S-adenosyl-L-methionine</keyword>
<feature type="domain" description="Tetrapyrrole methylase" evidence="10">
    <location>
        <begin position="10"/>
        <end position="219"/>
    </location>
</feature>
<dbReference type="GO" id="GO:0032259">
    <property type="term" value="P:methylation"/>
    <property type="evidence" value="ECO:0007669"/>
    <property type="project" value="UniProtKB-KW"/>
</dbReference>
<dbReference type="InterPro" id="IPR003043">
    <property type="entry name" value="Uropor_MeTrfase_CS"/>
</dbReference>
<keyword evidence="4 9" id="KW-0489">Methyltransferase</keyword>
<evidence type="ECO:0000313" key="11">
    <source>
        <dbReference type="EMBL" id="MDB1125131.1"/>
    </source>
</evidence>
<evidence type="ECO:0000256" key="3">
    <source>
        <dbReference type="ARBA" id="ARBA00012162"/>
    </source>
</evidence>
<evidence type="ECO:0000313" key="12">
    <source>
        <dbReference type="Proteomes" id="UP001210678"/>
    </source>
</evidence>
<dbReference type="Gene3D" id="3.30.950.10">
    <property type="entry name" value="Methyltransferase, Cobalt-precorrin-4 Transmethylase, Domain 2"/>
    <property type="match status" value="1"/>
</dbReference>
<dbReference type="InterPro" id="IPR014777">
    <property type="entry name" value="4pyrrole_Mease_sub1"/>
</dbReference>
<dbReference type="InterPro" id="IPR000878">
    <property type="entry name" value="4pyrrol_Mease"/>
</dbReference>
<evidence type="ECO:0000256" key="2">
    <source>
        <dbReference type="ARBA" id="ARBA00005879"/>
    </source>
</evidence>
<dbReference type="PROSITE" id="PS00840">
    <property type="entry name" value="SUMT_2"/>
    <property type="match status" value="1"/>
</dbReference>
<dbReference type="EMBL" id="JAQLOI010000003">
    <property type="protein sequence ID" value="MDB1125131.1"/>
    <property type="molecule type" value="Genomic_DNA"/>
</dbReference>
<gene>
    <name evidence="11" type="primary">cobA</name>
    <name evidence="11" type="ORF">PGX00_16380</name>
</gene>
<evidence type="ECO:0000256" key="7">
    <source>
        <dbReference type="ARBA" id="ARBA00023244"/>
    </source>
</evidence>
<comment type="similarity">
    <text evidence="2 9">Belongs to the precorrin methyltransferase family.</text>
</comment>
<dbReference type="RefSeq" id="WP_272138555.1">
    <property type="nucleotide sequence ID" value="NZ_JAQLOI010000003.1"/>
</dbReference>
<dbReference type="Pfam" id="PF00590">
    <property type="entry name" value="TP_methylase"/>
    <property type="match status" value="1"/>
</dbReference>
<comment type="pathway">
    <text evidence="8">Porphyrin-containing compound metabolism; siroheme biosynthesis; precorrin-2 from uroporphyrinogen III: step 1/1.</text>
</comment>
<keyword evidence="12" id="KW-1185">Reference proteome</keyword>
<dbReference type="InterPro" id="IPR006366">
    <property type="entry name" value="CobA/CysG_C"/>
</dbReference>
<dbReference type="Proteomes" id="UP001210678">
    <property type="component" value="Unassembled WGS sequence"/>
</dbReference>
<reference evidence="11 12" key="1">
    <citation type="submission" date="2023-01" db="EMBL/GenBank/DDBJ databases">
        <title>Vibrio sp. KJ40-1 sp.nov, isolated from marine algae.</title>
        <authorList>
            <person name="Butt M."/>
            <person name="Kim J.M.J."/>
            <person name="Jeon C.O.C."/>
        </authorList>
    </citation>
    <scope>NUCLEOTIDE SEQUENCE [LARGE SCALE GENOMIC DNA]</scope>
    <source>
        <strain evidence="11 12">KJ40-1</strain>
    </source>
</reference>
<evidence type="ECO:0000256" key="4">
    <source>
        <dbReference type="ARBA" id="ARBA00022603"/>
    </source>
</evidence>
<protein>
    <recommendedName>
        <fullName evidence="3">uroporphyrinogen-III C-methyltransferase</fullName>
        <ecNumber evidence="3">2.1.1.107</ecNumber>
    </recommendedName>
</protein>
<dbReference type="SUPFAM" id="SSF53790">
    <property type="entry name" value="Tetrapyrrole methylase"/>
    <property type="match status" value="1"/>
</dbReference>
<evidence type="ECO:0000256" key="8">
    <source>
        <dbReference type="ARBA" id="ARBA00025705"/>
    </source>
</evidence>
<evidence type="ECO:0000259" key="10">
    <source>
        <dbReference type="Pfam" id="PF00590"/>
    </source>
</evidence>
<comment type="pathway">
    <text evidence="1">Cofactor biosynthesis; adenosylcobalamin biosynthesis.</text>
</comment>
<keyword evidence="7" id="KW-0627">Porphyrin biosynthesis</keyword>
<evidence type="ECO:0000256" key="6">
    <source>
        <dbReference type="ARBA" id="ARBA00022691"/>
    </source>
</evidence>
<keyword evidence="5 9" id="KW-0808">Transferase</keyword>
<dbReference type="Gene3D" id="3.40.1010.10">
    <property type="entry name" value="Cobalt-precorrin-4 Transmethylase, Domain 1"/>
    <property type="match status" value="1"/>
</dbReference>
<dbReference type="InterPro" id="IPR050161">
    <property type="entry name" value="Siro_Cobalamin_biosynth"/>
</dbReference>
<dbReference type="PANTHER" id="PTHR45790:SF3">
    <property type="entry name" value="S-ADENOSYL-L-METHIONINE-DEPENDENT UROPORPHYRINOGEN III METHYLTRANSFERASE, CHLOROPLASTIC"/>
    <property type="match status" value="1"/>
</dbReference>
<dbReference type="GO" id="GO:0004851">
    <property type="term" value="F:uroporphyrin-III C-methyltransferase activity"/>
    <property type="evidence" value="ECO:0007669"/>
    <property type="project" value="UniProtKB-EC"/>
</dbReference>
<dbReference type="CDD" id="cd11642">
    <property type="entry name" value="SUMT"/>
    <property type="match status" value="1"/>
</dbReference>
<evidence type="ECO:0000256" key="1">
    <source>
        <dbReference type="ARBA" id="ARBA00004953"/>
    </source>
</evidence>
<dbReference type="NCBIfam" id="TIGR01469">
    <property type="entry name" value="cobA_cysG_Cterm"/>
    <property type="match status" value="1"/>
</dbReference>
<comment type="caution">
    <text evidence="11">The sequence shown here is derived from an EMBL/GenBank/DDBJ whole genome shotgun (WGS) entry which is preliminary data.</text>
</comment>
<dbReference type="InterPro" id="IPR035996">
    <property type="entry name" value="4pyrrol_Methylase_sf"/>
</dbReference>
<dbReference type="InterPro" id="IPR014776">
    <property type="entry name" value="4pyrrole_Mease_sub2"/>
</dbReference>
<dbReference type="PANTHER" id="PTHR45790">
    <property type="entry name" value="SIROHEME SYNTHASE-RELATED"/>
    <property type="match status" value="1"/>
</dbReference>
<name>A0ABT4YUA3_9VIBR</name>
<evidence type="ECO:0000256" key="5">
    <source>
        <dbReference type="ARBA" id="ARBA00022679"/>
    </source>
</evidence>
<proteinExistence type="inferred from homology"/>
<dbReference type="EC" id="2.1.1.107" evidence="3"/>